<dbReference type="AlphaFoldDB" id="A0A2M8ITA5"/>
<dbReference type="InterPro" id="IPR001633">
    <property type="entry name" value="EAL_dom"/>
</dbReference>
<keyword evidence="3" id="KW-1185">Reference proteome</keyword>
<organism evidence="2 3">
    <name type="scientific">Pseudooceanicola lipolyticus</name>
    <dbReference type="NCBI Taxonomy" id="2029104"/>
    <lineage>
        <taxon>Bacteria</taxon>
        <taxon>Pseudomonadati</taxon>
        <taxon>Pseudomonadota</taxon>
        <taxon>Alphaproteobacteria</taxon>
        <taxon>Rhodobacterales</taxon>
        <taxon>Paracoccaceae</taxon>
        <taxon>Pseudooceanicola</taxon>
    </lineage>
</organism>
<feature type="domain" description="EAL" evidence="1">
    <location>
        <begin position="18"/>
        <end position="273"/>
    </location>
</feature>
<dbReference type="InterPro" id="IPR050706">
    <property type="entry name" value="Cyclic-di-GMP_PDE-like"/>
</dbReference>
<accession>A0A2M8ITA5</accession>
<evidence type="ECO:0000313" key="3">
    <source>
        <dbReference type="Proteomes" id="UP000231553"/>
    </source>
</evidence>
<dbReference type="SUPFAM" id="SSF141868">
    <property type="entry name" value="EAL domain-like"/>
    <property type="match status" value="1"/>
</dbReference>
<dbReference type="PANTHER" id="PTHR33121:SF70">
    <property type="entry name" value="SIGNALING PROTEIN YKOW"/>
    <property type="match status" value="1"/>
</dbReference>
<dbReference type="EMBL" id="PGTB01000351">
    <property type="protein sequence ID" value="PJE33508.1"/>
    <property type="molecule type" value="Genomic_DNA"/>
</dbReference>
<protein>
    <submittedName>
        <fullName evidence="2">Diguanylate cyclase</fullName>
    </submittedName>
</protein>
<dbReference type="Proteomes" id="UP000231553">
    <property type="component" value="Unassembled WGS sequence"/>
</dbReference>
<reference evidence="2 3" key="1">
    <citation type="journal article" date="2018" name="Int. J. Syst. Evol. Microbiol.">
        <title>Pseudooceanicola lipolyticus sp. nov., a marine alphaproteobacterium, reclassification of Oceanicola flagellatus as Pseudooceanicola flagellatus comb. nov. and emended description of the genus Pseudooceanicola.</title>
        <authorList>
            <person name="Huang M.-M."/>
            <person name="Guo L.-L."/>
            <person name="Wu Y.-H."/>
            <person name="Lai Q.-L."/>
            <person name="Shao Z.-Z."/>
            <person name="Wang C.-S."/>
            <person name="Wu M."/>
            <person name="Xu X.-W."/>
        </authorList>
    </citation>
    <scope>NUCLEOTIDE SEQUENCE [LARGE SCALE GENOMIC DNA]</scope>
    <source>
        <strain evidence="2 3">157</strain>
    </source>
</reference>
<dbReference type="Gene3D" id="3.20.20.450">
    <property type="entry name" value="EAL domain"/>
    <property type="match status" value="1"/>
</dbReference>
<dbReference type="SMART" id="SM00052">
    <property type="entry name" value="EAL"/>
    <property type="match status" value="1"/>
</dbReference>
<dbReference type="CDD" id="cd01948">
    <property type="entry name" value="EAL"/>
    <property type="match status" value="1"/>
</dbReference>
<evidence type="ECO:0000259" key="1">
    <source>
        <dbReference type="PROSITE" id="PS50883"/>
    </source>
</evidence>
<sequence length="287" mass="31291">PASIRAYAPGQHRRAATRSSLRHDVATALENGQILAHFQPQLSTETGALTGWEALARWNHPDHGIIAPAEFLQVIEDADQMQRLGQVMLTQALTALAAWDSAGLNVPAVSVNFSPGELSAPDLPDRVAWELERHGIAPERLVAEILETVVARSPDDVTTRTIRALHRLGCRIDLDDFGVGQASIAAIRRFGIHRIKIDRGFVLKADQDPEQQKMIAAILTMAERLEVATLAEGVETPGEYALLSQLGCGYVQGFAIAQPMPFEATLDWIAAHKQREVATPAIGRRRG</sequence>
<dbReference type="InterPro" id="IPR035919">
    <property type="entry name" value="EAL_sf"/>
</dbReference>
<dbReference type="GO" id="GO:0071111">
    <property type="term" value="F:cyclic-guanylate-specific phosphodiesterase activity"/>
    <property type="evidence" value="ECO:0007669"/>
    <property type="project" value="InterPro"/>
</dbReference>
<comment type="caution">
    <text evidence="2">The sequence shown here is derived from an EMBL/GenBank/DDBJ whole genome shotgun (WGS) entry which is preliminary data.</text>
</comment>
<dbReference type="PROSITE" id="PS50883">
    <property type="entry name" value="EAL"/>
    <property type="match status" value="1"/>
</dbReference>
<dbReference type="PANTHER" id="PTHR33121">
    <property type="entry name" value="CYCLIC DI-GMP PHOSPHODIESTERASE PDEF"/>
    <property type="match status" value="1"/>
</dbReference>
<evidence type="ECO:0000313" key="2">
    <source>
        <dbReference type="EMBL" id="PJE33508.1"/>
    </source>
</evidence>
<name>A0A2M8ITA5_9RHOB</name>
<proteinExistence type="predicted"/>
<dbReference type="Pfam" id="PF00563">
    <property type="entry name" value="EAL"/>
    <property type="match status" value="1"/>
</dbReference>
<gene>
    <name evidence="2" type="ORF">CVM52_25810</name>
</gene>
<dbReference type="OrthoDB" id="9814202at2"/>
<feature type="non-terminal residue" evidence="2">
    <location>
        <position position="1"/>
    </location>
</feature>
<dbReference type="RefSeq" id="WP_133120012.1">
    <property type="nucleotide sequence ID" value="NZ_PGTB01000351.1"/>
</dbReference>